<reference evidence="13" key="1">
    <citation type="journal article" date="2014" name="Int. J. Syst. Evol. Microbiol.">
        <title>Complete genome sequence of Corynebacterium casei LMG S-19264T (=DSM 44701T), isolated from a smear-ripened cheese.</title>
        <authorList>
            <consortium name="US DOE Joint Genome Institute (JGI-PGF)"/>
            <person name="Walter F."/>
            <person name="Albersmeier A."/>
            <person name="Kalinowski J."/>
            <person name="Ruckert C."/>
        </authorList>
    </citation>
    <scope>NUCLEOTIDE SEQUENCE</scope>
    <source>
        <strain evidence="13">VKM Ac-1321</strain>
    </source>
</reference>
<feature type="region of interest" description="Disordered" evidence="11">
    <location>
        <begin position="411"/>
        <end position="441"/>
    </location>
</feature>
<evidence type="ECO:0000256" key="4">
    <source>
        <dbReference type="ARBA" id="ARBA00022525"/>
    </source>
</evidence>
<proteinExistence type="inferred from homology"/>
<feature type="region of interest" description="Disordered" evidence="11">
    <location>
        <begin position="27"/>
        <end position="82"/>
    </location>
</feature>
<organism evidence="13 14">
    <name type="scientific">Dactylosporangium matsuzakiense</name>
    <dbReference type="NCBI Taxonomy" id="53360"/>
    <lineage>
        <taxon>Bacteria</taxon>
        <taxon>Bacillati</taxon>
        <taxon>Actinomycetota</taxon>
        <taxon>Actinomycetes</taxon>
        <taxon>Micromonosporales</taxon>
        <taxon>Micromonosporaceae</taxon>
        <taxon>Dactylosporangium</taxon>
    </lineage>
</organism>
<evidence type="ECO:0000256" key="3">
    <source>
        <dbReference type="ARBA" id="ARBA00006006"/>
    </source>
</evidence>
<keyword evidence="10" id="KW-0865">Zymogen</keyword>
<dbReference type="GO" id="GO:0008270">
    <property type="term" value="F:zinc ion binding"/>
    <property type="evidence" value="ECO:0007669"/>
    <property type="project" value="InterPro"/>
</dbReference>
<dbReference type="Proteomes" id="UP001143480">
    <property type="component" value="Unassembled WGS sequence"/>
</dbReference>
<keyword evidence="7" id="KW-0378">Hydrolase</keyword>
<evidence type="ECO:0000256" key="6">
    <source>
        <dbReference type="ARBA" id="ARBA00022723"/>
    </source>
</evidence>
<evidence type="ECO:0000256" key="1">
    <source>
        <dbReference type="ARBA" id="ARBA00001947"/>
    </source>
</evidence>
<evidence type="ECO:0000256" key="5">
    <source>
        <dbReference type="ARBA" id="ARBA00022670"/>
    </source>
</evidence>
<comment type="similarity">
    <text evidence="3">Belongs to the peptidase M36 family.</text>
</comment>
<dbReference type="InterPro" id="IPR050371">
    <property type="entry name" value="Fungal_virulence_M36"/>
</dbReference>
<sequence>MERTAQWRGWSVVAFTVLAVAASSTVNATPAAADPKPGPVTPHDLDARAPRDVDNRHGTKAPSDRQRDAAGRSGAGPVRWNAFGEPEALAPNAPVPTGLTADPAGAARRYLVDNQDLYGLDATAVAAMDQLMVRPIGTGTVVLLRQRFGGLPAGHDGLVSILLDSGKVVWVSSSLSRDTQAPAPATLSAGDATAAALRDAGLNADHVYRPETTAVAVPTPQDGPRTAYRVTLVSTDTANPAAYTTFVDARTGGVLVRDDQVDFDADNPSWAVFPATPQGPRTTWCYSPQIGCAKTVRDAASGQAWDVDRTAGQPTFTSAGNSASDVVFWGADSPTFPATAKPSRAYAYPFADQWRRSKCNPDALTSAGRNDADAAVANLFAMHNRMHDFSYHLGFTESAWNMQVVNLQPGGLGNDAEQGHAQSGALSGSRNNAYQATGPDGEPPVTDMYLWQPVAGVGYPPCADGDFDMTIIGHEYTHAITNRMIAGPDTGLTGVQGGSMGEAWGDLTAAEYLFENNLRAPGDTPFVTGGYVSGNPHAGIRNYDGSRSPLNYSDFGFDLIGPEVHADGEIWVATMLRVRKQFVDRYGLGNPALQQACADGRVDAAKCPGNRRWMQLMFDSFLLQAAGEATMVNMRDNLLAADLVRFGGADRDIIWQAFAESGLGEGATGGPSDVDPTPSFHSPYAKNATVTLRPKDGAVVSLYVGDYEARVTPVADTDPATALPDTFQIVPGTDFHFVVNGKGYGTQRFTASFKPGRAQDLRLRVTPNLASATRGAVASGSGVNAARINDDTEATDWASLDGVAGRQVTIDLAGDRAVDVTAVNVSALLRPAIAGDPDPGPQNRFSALRSFSIQTCNAERSDCSTDAGFHEVYRSRSDAFPAELVRPMAAQLNLRSFDIRPTRATHLRIVVLASQCTGNPLYAGEQDNDPRAGTDCATNNPYRDQVRIAEVQAFGPGGQALVEQ</sequence>
<dbReference type="Gene3D" id="3.10.170.10">
    <property type="match status" value="1"/>
</dbReference>
<protein>
    <recommendedName>
        <fullName evidence="15">Fungalysin metallopeptidase (M36)</fullName>
    </recommendedName>
</protein>
<dbReference type="InterPro" id="IPR027268">
    <property type="entry name" value="Peptidase_M4/M1_CTD_sf"/>
</dbReference>
<evidence type="ECO:0000256" key="10">
    <source>
        <dbReference type="ARBA" id="ARBA00023145"/>
    </source>
</evidence>
<evidence type="ECO:0000256" key="7">
    <source>
        <dbReference type="ARBA" id="ARBA00022801"/>
    </source>
</evidence>
<feature type="compositionally biased region" description="Basic and acidic residues" evidence="11">
    <location>
        <begin position="43"/>
        <end position="70"/>
    </location>
</feature>
<dbReference type="PANTHER" id="PTHR33478:SF1">
    <property type="entry name" value="EXTRACELLULAR METALLOPROTEINASE MEP"/>
    <property type="match status" value="1"/>
</dbReference>
<evidence type="ECO:0000313" key="13">
    <source>
        <dbReference type="EMBL" id="GLL03045.1"/>
    </source>
</evidence>
<evidence type="ECO:0000256" key="2">
    <source>
        <dbReference type="ARBA" id="ARBA00004613"/>
    </source>
</evidence>
<dbReference type="GO" id="GO:0004222">
    <property type="term" value="F:metalloendopeptidase activity"/>
    <property type="evidence" value="ECO:0007669"/>
    <property type="project" value="InterPro"/>
</dbReference>
<dbReference type="PANTHER" id="PTHR33478">
    <property type="entry name" value="EXTRACELLULAR METALLOPROTEINASE MEP"/>
    <property type="match status" value="1"/>
</dbReference>
<keyword evidence="9" id="KW-0482">Metalloprotease</keyword>
<evidence type="ECO:0000256" key="8">
    <source>
        <dbReference type="ARBA" id="ARBA00022833"/>
    </source>
</evidence>
<evidence type="ECO:0008006" key="15">
    <source>
        <dbReference type="Google" id="ProtNLM"/>
    </source>
</evidence>
<evidence type="ECO:0000256" key="12">
    <source>
        <dbReference type="SAM" id="SignalP"/>
    </source>
</evidence>
<gene>
    <name evidence="13" type="ORF">GCM10017581_047880</name>
</gene>
<keyword evidence="6" id="KW-0479">Metal-binding</keyword>
<comment type="subcellular location">
    <subcellularLocation>
        <location evidence="2">Secreted</location>
    </subcellularLocation>
</comment>
<keyword evidence="4" id="KW-0964">Secreted</keyword>
<keyword evidence="12" id="KW-0732">Signal</keyword>
<dbReference type="RefSeq" id="WP_261965368.1">
    <property type="nucleotide sequence ID" value="NZ_BAAAXA010000001.1"/>
</dbReference>
<feature type="chain" id="PRO_5040917597" description="Fungalysin metallopeptidase (M36)" evidence="12">
    <location>
        <begin position="29"/>
        <end position="964"/>
    </location>
</feature>
<dbReference type="InterPro" id="IPR001842">
    <property type="entry name" value="Peptidase_M36"/>
</dbReference>
<dbReference type="GO" id="GO:0006508">
    <property type="term" value="P:proteolysis"/>
    <property type="evidence" value="ECO:0007669"/>
    <property type="project" value="UniProtKB-KW"/>
</dbReference>
<keyword evidence="14" id="KW-1185">Reference proteome</keyword>
<keyword evidence="8" id="KW-0862">Zinc</keyword>
<comment type="caution">
    <text evidence="13">The sequence shown here is derived from an EMBL/GenBank/DDBJ whole genome shotgun (WGS) entry which is preliminary data.</text>
</comment>
<dbReference type="EMBL" id="BSFP01000029">
    <property type="protein sequence ID" value="GLL03045.1"/>
    <property type="molecule type" value="Genomic_DNA"/>
</dbReference>
<evidence type="ECO:0000256" key="9">
    <source>
        <dbReference type="ARBA" id="ARBA00023049"/>
    </source>
</evidence>
<comment type="cofactor">
    <cofactor evidence="1">
        <name>Zn(2+)</name>
        <dbReference type="ChEBI" id="CHEBI:29105"/>
    </cofactor>
</comment>
<dbReference type="SUPFAM" id="SSF55486">
    <property type="entry name" value="Metalloproteases ('zincins'), catalytic domain"/>
    <property type="match status" value="1"/>
</dbReference>
<name>A0A9W6KLG5_9ACTN</name>
<feature type="compositionally biased region" description="Polar residues" evidence="11">
    <location>
        <begin position="420"/>
        <end position="435"/>
    </location>
</feature>
<dbReference type="GO" id="GO:0005615">
    <property type="term" value="C:extracellular space"/>
    <property type="evidence" value="ECO:0007669"/>
    <property type="project" value="InterPro"/>
</dbReference>
<feature type="signal peptide" evidence="12">
    <location>
        <begin position="1"/>
        <end position="28"/>
    </location>
</feature>
<accession>A0A9W6KLG5</accession>
<dbReference type="Gene3D" id="1.10.390.10">
    <property type="entry name" value="Neutral Protease Domain 2"/>
    <property type="match status" value="1"/>
</dbReference>
<evidence type="ECO:0000256" key="11">
    <source>
        <dbReference type="SAM" id="MobiDB-lite"/>
    </source>
</evidence>
<evidence type="ECO:0000313" key="14">
    <source>
        <dbReference type="Proteomes" id="UP001143480"/>
    </source>
</evidence>
<keyword evidence="5" id="KW-0645">Protease</keyword>
<dbReference type="AlphaFoldDB" id="A0A9W6KLG5"/>
<dbReference type="Pfam" id="PF02128">
    <property type="entry name" value="Peptidase_M36"/>
    <property type="match status" value="1"/>
</dbReference>
<reference evidence="13" key="2">
    <citation type="submission" date="2023-01" db="EMBL/GenBank/DDBJ databases">
        <authorList>
            <person name="Sun Q."/>
            <person name="Evtushenko L."/>
        </authorList>
    </citation>
    <scope>NUCLEOTIDE SEQUENCE</scope>
    <source>
        <strain evidence="13">VKM Ac-1321</strain>
    </source>
</reference>